<feature type="domain" description="Histidine kinase" evidence="8">
    <location>
        <begin position="277"/>
        <end position="503"/>
    </location>
</feature>
<evidence type="ECO:0000256" key="5">
    <source>
        <dbReference type="ARBA" id="ARBA00022777"/>
    </source>
</evidence>
<comment type="catalytic activity">
    <reaction evidence="1">
        <text>ATP + protein L-histidine = ADP + protein N-phospho-L-histidine.</text>
        <dbReference type="EC" id="2.7.13.3"/>
    </reaction>
</comment>
<proteinExistence type="predicted"/>
<dbReference type="SMART" id="SM00387">
    <property type="entry name" value="HATPase_c"/>
    <property type="match status" value="1"/>
</dbReference>
<evidence type="ECO:0000313" key="10">
    <source>
        <dbReference type="Proteomes" id="UP001595799"/>
    </source>
</evidence>
<evidence type="ECO:0000256" key="1">
    <source>
        <dbReference type="ARBA" id="ARBA00000085"/>
    </source>
</evidence>
<dbReference type="InterPro" id="IPR004358">
    <property type="entry name" value="Sig_transdc_His_kin-like_C"/>
</dbReference>
<evidence type="ECO:0000313" key="9">
    <source>
        <dbReference type="EMBL" id="MFC4351335.1"/>
    </source>
</evidence>
<dbReference type="Pfam" id="PF02518">
    <property type="entry name" value="HATPase_c"/>
    <property type="match status" value="1"/>
</dbReference>
<dbReference type="PANTHER" id="PTHR44936">
    <property type="entry name" value="SENSOR PROTEIN CREC"/>
    <property type="match status" value="1"/>
</dbReference>
<dbReference type="GO" id="GO:0016301">
    <property type="term" value="F:kinase activity"/>
    <property type="evidence" value="ECO:0007669"/>
    <property type="project" value="UniProtKB-KW"/>
</dbReference>
<dbReference type="PROSITE" id="PS50109">
    <property type="entry name" value="HIS_KIN"/>
    <property type="match status" value="1"/>
</dbReference>
<sequence>MRPLSRIPRSLAAKFLLLLLIFIAVPVIIYGQLRLADQERATLLLRSVQEQGWLVGRSLRPFLERFEGQDAMVLHETLSDLGVRGMRVRLLFRPEGEQGYDSFYYVASSQSQAAEQLEAELEELITPDILGQLEDTCRGQQPLSVRYRNPEGGEEFLTSITPVNAPKGCWAIITSHATSELLRSSLGRSYWQMPEVRVAAAIYLLMALVVMAMFLGLWNSLRKFALLANQIRSHATPSISFSSLNRVPELSDVAREFDRMVNTLQKSAKDIRDAAEENAHALKAPIAVISQAIEPLHRAIPPENTKGKRALEVVEQSVVRLDSLVGAARRMEETVAELLNPPREQINLSALMSTLLTPYTEGTEGQSHAVVRANISEGIEVLGGAELLETVAENLIDNAISFSPDGGLVMVSLYSEGNEAILSIEDEGPGVPPENLDRIFERNYSHRPGEVPSSLPQHSVKLPNFGIGLWVVRRNVEAIGGTVEAYNRPEGGLCVRITLPLSS</sequence>
<protein>
    <recommendedName>
        <fullName evidence="2">histidine kinase</fullName>
        <ecNumber evidence="2">2.7.13.3</ecNumber>
    </recommendedName>
</protein>
<organism evidence="9 10">
    <name type="scientific">Fodinicurvata halophila</name>
    <dbReference type="NCBI Taxonomy" id="1419723"/>
    <lineage>
        <taxon>Bacteria</taxon>
        <taxon>Pseudomonadati</taxon>
        <taxon>Pseudomonadota</taxon>
        <taxon>Alphaproteobacteria</taxon>
        <taxon>Rhodospirillales</taxon>
        <taxon>Rhodovibrionaceae</taxon>
        <taxon>Fodinicurvata</taxon>
    </lineage>
</organism>
<dbReference type="Gene3D" id="1.10.287.130">
    <property type="match status" value="1"/>
</dbReference>
<accession>A0ABV8UJG1</accession>
<dbReference type="InterPro" id="IPR003594">
    <property type="entry name" value="HATPase_dom"/>
</dbReference>
<dbReference type="Gene3D" id="3.30.565.10">
    <property type="entry name" value="Histidine kinase-like ATPase, C-terminal domain"/>
    <property type="match status" value="1"/>
</dbReference>
<keyword evidence="7" id="KW-1133">Transmembrane helix</keyword>
<keyword evidence="3" id="KW-0597">Phosphoprotein</keyword>
<keyword evidence="7" id="KW-0472">Membrane</keyword>
<keyword evidence="6" id="KW-0902">Two-component regulatory system</keyword>
<evidence type="ECO:0000256" key="7">
    <source>
        <dbReference type="SAM" id="Phobius"/>
    </source>
</evidence>
<dbReference type="SUPFAM" id="SSF47384">
    <property type="entry name" value="Homodimeric domain of signal transducing histidine kinase"/>
    <property type="match status" value="1"/>
</dbReference>
<name>A0ABV8UJG1_9PROT</name>
<evidence type="ECO:0000259" key="8">
    <source>
        <dbReference type="PROSITE" id="PS50109"/>
    </source>
</evidence>
<dbReference type="InterPro" id="IPR036097">
    <property type="entry name" value="HisK_dim/P_sf"/>
</dbReference>
<dbReference type="EC" id="2.7.13.3" evidence="2"/>
<feature type="transmembrane region" description="Helical" evidence="7">
    <location>
        <begin position="198"/>
        <end position="218"/>
    </location>
</feature>
<dbReference type="Proteomes" id="UP001595799">
    <property type="component" value="Unassembled WGS sequence"/>
</dbReference>
<evidence type="ECO:0000256" key="4">
    <source>
        <dbReference type="ARBA" id="ARBA00022679"/>
    </source>
</evidence>
<keyword evidence="7" id="KW-0812">Transmembrane</keyword>
<dbReference type="PRINTS" id="PR00344">
    <property type="entry name" value="BCTRLSENSOR"/>
</dbReference>
<dbReference type="InterPro" id="IPR050980">
    <property type="entry name" value="2C_sensor_his_kinase"/>
</dbReference>
<keyword evidence="5 9" id="KW-0418">Kinase</keyword>
<feature type="transmembrane region" description="Helical" evidence="7">
    <location>
        <begin position="12"/>
        <end position="30"/>
    </location>
</feature>
<dbReference type="RefSeq" id="WP_382421670.1">
    <property type="nucleotide sequence ID" value="NZ_JBHSCW010000003.1"/>
</dbReference>
<comment type="caution">
    <text evidence="9">The sequence shown here is derived from an EMBL/GenBank/DDBJ whole genome shotgun (WGS) entry which is preliminary data.</text>
</comment>
<dbReference type="InterPro" id="IPR005467">
    <property type="entry name" value="His_kinase_dom"/>
</dbReference>
<evidence type="ECO:0000256" key="3">
    <source>
        <dbReference type="ARBA" id="ARBA00022553"/>
    </source>
</evidence>
<evidence type="ECO:0000256" key="2">
    <source>
        <dbReference type="ARBA" id="ARBA00012438"/>
    </source>
</evidence>
<keyword evidence="10" id="KW-1185">Reference proteome</keyword>
<gene>
    <name evidence="9" type="ORF">ACFOW6_07255</name>
</gene>
<dbReference type="InterPro" id="IPR036890">
    <property type="entry name" value="HATPase_C_sf"/>
</dbReference>
<dbReference type="SUPFAM" id="SSF55874">
    <property type="entry name" value="ATPase domain of HSP90 chaperone/DNA topoisomerase II/histidine kinase"/>
    <property type="match status" value="1"/>
</dbReference>
<dbReference type="EMBL" id="JBHSCW010000003">
    <property type="protein sequence ID" value="MFC4351335.1"/>
    <property type="molecule type" value="Genomic_DNA"/>
</dbReference>
<dbReference type="CDD" id="cd00075">
    <property type="entry name" value="HATPase"/>
    <property type="match status" value="1"/>
</dbReference>
<reference evidence="10" key="1">
    <citation type="journal article" date="2019" name="Int. J. Syst. Evol. Microbiol.">
        <title>The Global Catalogue of Microorganisms (GCM) 10K type strain sequencing project: providing services to taxonomists for standard genome sequencing and annotation.</title>
        <authorList>
            <consortium name="The Broad Institute Genomics Platform"/>
            <consortium name="The Broad Institute Genome Sequencing Center for Infectious Disease"/>
            <person name="Wu L."/>
            <person name="Ma J."/>
        </authorList>
    </citation>
    <scope>NUCLEOTIDE SEQUENCE [LARGE SCALE GENOMIC DNA]</scope>
    <source>
        <strain evidence="10">CECT 8472</strain>
    </source>
</reference>
<evidence type="ECO:0000256" key="6">
    <source>
        <dbReference type="ARBA" id="ARBA00023012"/>
    </source>
</evidence>
<dbReference type="PANTHER" id="PTHR44936:SF9">
    <property type="entry name" value="SENSOR PROTEIN CREC"/>
    <property type="match status" value="1"/>
</dbReference>
<keyword evidence="4" id="KW-0808">Transferase</keyword>